<keyword evidence="6 11" id="KW-0067">ATP-binding</keyword>
<dbReference type="SMART" id="SM00490">
    <property type="entry name" value="HELICc"/>
    <property type="match status" value="1"/>
</dbReference>
<dbReference type="SMART" id="SM00487">
    <property type="entry name" value="DEXDc"/>
    <property type="match status" value="1"/>
</dbReference>
<dbReference type="Proteomes" id="UP001158576">
    <property type="component" value="Chromosome PAR"/>
</dbReference>
<comment type="similarity">
    <text evidence="8">Belongs to the DEAD box helicase family. DDX23/PRP28 subfamily.</text>
</comment>
<comment type="catalytic activity">
    <reaction evidence="9">
        <text>ATP + H2O = ADP + phosphate + H(+)</text>
        <dbReference type="Rhea" id="RHEA:13065"/>
        <dbReference type="ChEBI" id="CHEBI:15377"/>
        <dbReference type="ChEBI" id="CHEBI:15378"/>
        <dbReference type="ChEBI" id="CHEBI:30616"/>
        <dbReference type="ChEBI" id="CHEBI:43474"/>
        <dbReference type="ChEBI" id="CHEBI:456216"/>
        <dbReference type="EC" id="3.6.4.13"/>
    </reaction>
</comment>
<feature type="region of interest" description="Disordered" evidence="12">
    <location>
        <begin position="261"/>
        <end position="282"/>
    </location>
</feature>
<evidence type="ECO:0000256" key="9">
    <source>
        <dbReference type="ARBA" id="ARBA00047984"/>
    </source>
</evidence>
<evidence type="ECO:0000256" key="1">
    <source>
        <dbReference type="ARBA" id="ARBA00012552"/>
    </source>
</evidence>
<feature type="compositionally biased region" description="Basic and acidic residues" evidence="12">
    <location>
        <begin position="19"/>
        <end position="35"/>
    </location>
</feature>
<dbReference type="PROSITE" id="PS51192">
    <property type="entry name" value="HELICASE_ATP_BIND_1"/>
    <property type="match status" value="1"/>
</dbReference>
<feature type="short sequence motif" description="Q motif" evidence="10">
    <location>
        <begin position="321"/>
        <end position="349"/>
    </location>
</feature>
<feature type="region of interest" description="Disordered" evidence="12">
    <location>
        <begin position="1"/>
        <end position="35"/>
    </location>
</feature>
<evidence type="ECO:0000259" key="14">
    <source>
        <dbReference type="PROSITE" id="PS51194"/>
    </source>
</evidence>
<dbReference type="Pfam" id="PF00270">
    <property type="entry name" value="DEAD"/>
    <property type="match status" value="1"/>
</dbReference>
<name>A0ABN7RRB0_OIKDI</name>
<dbReference type="InterPro" id="IPR057479">
    <property type="entry name" value="PRP28/DDX23-like_helical"/>
</dbReference>
<keyword evidence="3 11" id="KW-0547">Nucleotide-binding</keyword>
<evidence type="ECO:0000256" key="6">
    <source>
        <dbReference type="ARBA" id="ARBA00022840"/>
    </source>
</evidence>
<dbReference type="PROSITE" id="PS51194">
    <property type="entry name" value="HELICASE_CTER"/>
    <property type="match status" value="1"/>
</dbReference>
<feature type="region of interest" description="Disordered" evidence="12">
    <location>
        <begin position="110"/>
        <end position="183"/>
    </location>
</feature>
<evidence type="ECO:0000259" key="15">
    <source>
        <dbReference type="PROSITE" id="PS51195"/>
    </source>
</evidence>
<keyword evidence="2" id="KW-0507">mRNA processing</keyword>
<dbReference type="InterPro" id="IPR011545">
    <property type="entry name" value="DEAD/DEAH_box_helicase_dom"/>
</dbReference>
<evidence type="ECO:0000256" key="4">
    <source>
        <dbReference type="ARBA" id="ARBA00022801"/>
    </source>
</evidence>
<feature type="compositionally biased region" description="Basic and acidic residues" evidence="12">
    <location>
        <begin position="110"/>
        <end position="135"/>
    </location>
</feature>
<protein>
    <recommendedName>
        <fullName evidence="1">RNA helicase</fullName>
        <ecNumber evidence="1">3.6.4.13</ecNumber>
    </recommendedName>
</protein>
<dbReference type="InterPro" id="IPR001650">
    <property type="entry name" value="Helicase_C-like"/>
</dbReference>
<evidence type="ECO:0000256" key="7">
    <source>
        <dbReference type="ARBA" id="ARBA00023187"/>
    </source>
</evidence>
<dbReference type="EMBL" id="OU015568">
    <property type="protein sequence ID" value="CAG5084275.1"/>
    <property type="molecule type" value="Genomic_DNA"/>
</dbReference>
<evidence type="ECO:0000256" key="11">
    <source>
        <dbReference type="RuleBase" id="RU000492"/>
    </source>
</evidence>
<evidence type="ECO:0000256" key="8">
    <source>
        <dbReference type="ARBA" id="ARBA00037954"/>
    </source>
</evidence>
<feature type="compositionally biased region" description="Basic and acidic residues" evidence="12">
    <location>
        <begin position="1"/>
        <end position="12"/>
    </location>
</feature>
<evidence type="ECO:0000259" key="13">
    <source>
        <dbReference type="PROSITE" id="PS51192"/>
    </source>
</evidence>
<organism evidence="16 17">
    <name type="scientific">Oikopleura dioica</name>
    <name type="common">Tunicate</name>
    <dbReference type="NCBI Taxonomy" id="34765"/>
    <lineage>
        <taxon>Eukaryota</taxon>
        <taxon>Metazoa</taxon>
        <taxon>Chordata</taxon>
        <taxon>Tunicata</taxon>
        <taxon>Appendicularia</taxon>
        <taxon>Copelata</taxon>
        <taxon>Oikopleuridae</taxon>
        <taxon>Oikopleura</taxon>
    </lineage>
</organism>
<dbReference type="PANTHER" id="PTHR47958">
    <property type="entry name" value="ATP-DEPENDENT RNA HELICASE DBP3"/>
    <property type="match status" value="1"/>
</dbReference>
<sequence length="753" mass="86646">MGRDDRRSDKDYRKRARSRSPERRPTERSRKREKEIFKIPEKLSSEDKIKYILKGGSEVPVNPALLEENEVKLSTNATPLSLEEIIEAKKAKEDELSKPKFISKAEKAKIALAKRQKEADEARKRADEQRAKQKEIFQQGRIQNDPEFERRQRRKELDARRSEREDRRSQKDSEKEQTAIKDRYLGAAKKKKKVRKQNERKFVFDWDAGDDTSNDYNPLYRERHQVQLFGRGYIAGIDIKSQRSETGAFYSKLLDEKWSEDQSSRNKELQDMRKKKEEQKAFDERHWRKKPLEMMRDRDWRILREDFSIATKGGNIPKPMRYWKESIIPENILKIISDVGYKDPTPIQRQAIPIGMQNRDIIGVAETGSGKTLAFLVPLLVWIDSLPRNIRVEDADKGPYAIILAPTRELATQIEEEVIKFGGPLGIRSVAVIGGASREEQGLKLRMGCEIVIATPGRLIDVIENRYLVLSQCTYIVLDEADRMIDMGFEPEVQKILSHMPVTNEKQDNEALEDEEAMKKNFFDRNKFRQTVMFTATMPPPVERIAKTFMRRPCTVYIGSVGKAADRVVQKAYFVPDGQKAKKMISILEEENCLDQGPIIVFVNQKKGCDVLARQLEKYGYDAISLHGGKGQDQRDYALACIKNGEKNVLVATDVAGRGIDIKDVSLVLNYDMAKNIEDYTHRIGRTGRAGKSGKAVTFLTQDDAHNFYDLRQMLIESACSSCPPELDRHPEAQQKPGTIIQKKRKDETVFVK</sequence>
<feature type="domain" description="Helicase C-terminal" evidence="14">
    <location>
        <begin position="580"/>
        <end position="731"/>
    </location>
</feature>
<dbReference type="CDD" id="cd17945">
    <property type="entry name" value="DEADc_DDX23"/>
    <property type="match status" value="1"/>
</dbReference>
<keyword evidence="17" id="KW-1185">Reference proteome</keyword>
<evidence type="ECO:0000256" key="2">
    <source>
        <dbReference type="ARBA" id="ARBA00022664"/>
    </source>
</evidence>
<keyword evidence="5 11" id="KW-0347">Helicase</keyword>
<dbReference type="InterPro" id="IPR027417">
    <property type="entry name" value="P-loop_NTPase"/>
</dbReference>
<gene>
    <name evidence="16" type="ORF">OKIOD_LOCUS2157</name>
</gene>
<dbReference type="Pfam" id="PF25430">
    <property type="entry name" value="DDX23"/>
    <property type="match status" value="1"/>
</dbReference>
<dbReference type="CDD" id="cd18787">
    <property type="entry name" value="SF2_C_DEAD"/>
    <property type="match status" value="1"/>
</dbReference>
<keyword evidence="4 11" id="KW-0378">Hydrolase</keyword>
<feature type="compositionally biased region" description="Basic and acidic residues" evidence="12">
    <location>
        <begin position="147"/>
        <end position="183"/>
    </location>
</feature>
<dbReference type="Pfam" id="PF00271">
    <property type="entry name" value="Helicase_C"/>
    <property type="match status" value="1"/>
</dbReference>
<evidence type="ECO:0000313" key="17">
    <source>
        <dbReference type="Proteomes" id="UP001158576"/>
    </source>
</evidence>
<feature type="domain" description="Helicase ATP-binding" evidence="13">
    <location>
        <begin position="352"/>
        <end position="556"/>
    </location>
</feature>
<evidence type="ECO:0000256" key="5">
    <source>
        <dbReference type="ARBA" id="ARBA00022806"/>
    </source>
</evidence>
<reference evidence="16 17" key="1">
    <citation type="submission" date="2021-04" db="EMBL/GenBank/DDBJ databases">
        <authorList>
            <person name="Bliznina A."/>
        </authorList>
    </citation>
    <scope>NUCLEOTIDE SEQUENCE [LARGE SCALE GENOMIC DNA]</scope>
</reference>
<evidence type="ECO:0000256" key="10">
    <source>
        <dbReference type="PROSITE-ProRule" id="PRU00552"/>
    </source>
</evidence>
<dbReference type="PROSITE" id="PS51195">
    <property type="entry name" value="Q_MOTIF"/>
    <property type="match status" value="1"/>
</dbReference>
<feature type="domain" description="DEAD-box RNA helicase Q" evidence="15">
    <location>
        <begin position="321"/>
        <end position="349"/>
    </location>
</feature>
<evidence type="ECO:0000256" key="12">
    <source>
        <dbReference type="SAM" id="MobiDB-lite"/>
    </source>
</evidence>
<keyword evidence="7" id="KW-0508">mRNA splicing</keyword>
<dbReference type="InterPro" id="IPR014014">
    <property type="entry name" value="RNA_helicase_DEAD_Q_motif"/>
</dbReference>
<dbReference type="EC" id="3.6.4.13" evidence="1"/>
<evidence type="ECO:0000256" key="3">
    <source>
        <dbReference type="ARBA" id="ARBA00022741"/>
    </source>
</evidence>
<accession>A0ABN7RRB0</accession>
<proteinExistence type="inferred from homology"/>
<evidence type="ECO:0000313" key="16">
    <source>
        <dbReference type="EMBL" id="CAG5084275.1"/>
    </source>
</evidence>
<dbReference type="SUPFAM" id="SSF52540">
    <property type="entry name" value="P-loop containing nucleoside triphosphate hydrolases"/>
    <property type="match status" value="1"/>
</dbReference>
<dbReference type="PROSITE" id="PS00039">
    <property type="entry name" value="DEAD_ATP_HELICASE"/>
    <property type="match status" value="1"/>
</dbReference>
<dbReference type="Gene3D" id="3.40.50.300">
    <property type="entry name" value="P-loop containing nucleotide triphosphate hydrolases"/>
    <property type="match status" value="2"/>
</dbReference>
<dbReference type="InterPro" id="IPR000629">
    <property type="entry name" value="RNA-helicase_DEAD-box_CS"/>
</dbReference>
<dbReference type="InterPro" id="IPR014001">
    <property type="entry name" value="Helicase_ATP-bd"/>
</dbReference>